<keyword evidence="2" id="KW-1185">Reference proteome</keyword>
<dbReference type="RefSeq" id="WP_189297166.1">
    <property type="nucleotide sequence ID" value="NZ_BMRP01000003.1"/>
</dbReference>
<evidence type="ECO:0000313" key="1">
    <source>
        <dbReference type="EMBL" id="GGU49656.1"/>
    </source>
</evidence>
<proteinExistence type="predicted"/>
<dbReference type="EMBL" id="BMRP01000003">
    <property type="protein sequence ID" value="GGU49656.1"/>
    <property type="molecule type" value="Genomic_DNA"/>
</dbReference>
<reference evidence="2" key="1">
    <citation type="journal article" date="2019" name="Int. J. Syst. Evol. Microbiol.">
        <title>The Global Catalogue of Microorganisms (GCM) 10K type strain sequencing project: providing services to taxonomists for standard genome sequencing and annotation.</title>
        <authorList>
            <consortium name="The Broad Institute Genomics Platform"/>
            <consortium name="The Broad Institute Genome Sequencing Center for Infectious Disease"/>
            <person name="Wu L."/>
            <person name="Ma J."/>
        </authorList>
    </citation>
    <scope>NUCLEOTIDE SEQUENCE [LARGE SCALE GENOMIC DNA]</scope>
    <source>
        <strain evidence="2">JCM 3399</strain>
    </source>
</reference>
<evidence type="ECO:0000313" key="2">
    <source>
        <dbReference type="Proteomes" id="UP000654471"/>
    </source>
</evidence>
<dbReference type="Proteomes" id="UP000654471">
    <property type="component" value="Unassembled WGS sequence"/>
</dbReference>
<name>A0ABQ2URW3_9ACTN</name>
<accession>A0ABQ2URW3</accession>
<comment type="caution">
    <text evidence="1">The sequence shown here is derived from an EMBL/GenBank/DDBJ whole genome shotgun (WGS) entry which is preliminary data.</text>
</comment>
<sequence>MRRRSSRLRLRTAVGSATRRVTAAVLLRRYGSGLRARALTPAPAA</sequence>
<gene>
    <name evidence="1" type="ORF">GCM10010211_12310</name>
</gene>
<protein>
    <submittedName>
        <fullName evidence="1">Uncharacterized protein</fullName>
    </submittedName>
</protein>
<organism evidence="1 2">
    <name type="scientific">Streptomyces albospinus</name>
    <dbReference type="NCBI Taxonomy" id="285515"/>
    <lineage>
        <taxon>Bacteria</taxon>
        <taxon>Bacillati</taxon>
        <taxon>Actinomycetota</taxon>
        <taxon>Actinomycetes</taxon>
        <taxon>Kitasatosporales</taxon>
        <taxon>Streptomycetaceae</taxon>
        <taxon>Streptomyces</taxon>
    </lineage>
</organism>